<evidence type="ECO:0000313" key="1">
    <source>
        <dbReference type="EMBL" id="ADI16350.1"/>
    </source>
</evidence>
<accession>E0XPK9</accession>
<organism evidence="1">
    <name type="scientific">uncultured bacterium HF130_01F24</name>
    <dbReference type="NCBI Taxonomy" id="710814"/>
    <lineage>
        <taxon>Bacteria</taxon>
        <taxon>environmental samples</taxon>
    </lineage>
</organism>
<dbReference type="AlphaFoldDB" id="E0XPK9"/>
<name>E0XPK9_9BACT</name>
<sequence length="45" mass="5114">MSTSEIQKAQIQPQSAKESVERFIRVKLSSLVEVIAVLIIFRVQL</sequence>
<reference evidence="1" key="1">
    <citation type="journal article" date="2011" name="Environ. Microbiol.">
        <title>Time-series analyses of Monterey Bay coastal microbial picoplankton using a 'genome proxy' microarray.</title>
        <authorList>
            <person name="Rich V.I."/>
            <person name="Pham V.D."/>
            <person name="Eppley J."/>
            <person name="Shi Y."/>
            <person name="DeLong E.F."/>
        </authorList>
    </citation>
    <scope>NUCLEOTIDE SEQUENCE</scope>
</reference>
<proteinExistence type="predicted"/>
<dbReference type="EMBL" id="GU474835">
    <property type="protein sequence ID" value="ADI16350.1"/>
    <property type="molecule type" value="Genomic_DNA"/>
</dbReference>
<protein>
    <submittedName>
        <fullName evidence="1">Uncharacterized protein</fullName>
    </submittedName>
</protein>